<gene>
    <name evidence="2" type="ORF">DTL3_0538</name>
</gene>
<keyword evidence="3" id="KW-1185">Reference proteome</keyword>
<feature type="domain" description="Metallo-beta-lactamase" evidence="1">
    <location>
        <begin position="30"/>
        <end position="221"/>
    </location>
</feature>
<dbReference type="RefSeq" id="WP_045087411.1">
    <property type="nucleotide sequence ID" value="NZ_LN824141.1"/>
</dbReference>
<reference evidence="3" key="1">
    <citation type="submission" date="2014-11" db="EMBL/GenBank/DDBJ databases">
        <authorList>
            <person name="Wibberg D."/>
        </authorList>
    </citation>
    <scope>NUCLEOTIDE SEQUENCE [LARGE SCALE GENOMIC DNA]</scope>
    <source>
        <strain evidence="3">L3</strain>
    </source>
</reference>
<sequence>MYNDTQVLFDNGEHKFIFLGSEKKDIESIPTNQFLIIHKNEGVLLDPGGVHVFPKVLANVVEFIDLDSIKYVFYTHQDPDVSSGISLWDSVLDARFYISKLWERFLPHFGVFDNSKMVVIEDKGGTIRFRDGVELKIIPAHFLHSTGNFTLYDPISKILFSGDIGVSVFPKNEEKLYVDNFSKHIKYIEDFHKRYMASNKACKKWVNIINNYEIEQMAPQHGAIYEKNEFKEFLKWFDNLQCGIDLIDKIYGWDERK</sequence>
<dbReference type="HOGENOM" id="CLU_066633_0_0_0"/>
<organism evidence="2 3">
    <name type="scientific">Defluviitoga tunisiensis</name>
    <dbReference type="NCBI Taxonomy" id="1006576"/>
    <lineage>
        <taxon>Bacteria</taxon>
        <taxon>Thermotogati</taxon>
        <taxon>Thermotogota</taxon>
        <taxon>Thermotogae</taxon>
        <taxon>Petrotogales</taxon>
        <taxon>Petrotogaceae</taxon>
        <taxon>Defluviitoga</taxon>
    </lineage>
</organism>
<dbReference type="InterPro" id="IPR045761">
    <property type="entry name" value="ODP_dom"/>
</dbReference>
<dbReference type="EMBL" id="LN824141">
    <property type="protein sequence ID" value="CEP77859.1"/>
    <property type="molecule type" value="Genomic_DNA"/>
</dbReference>
<protein>
    <submittedName>
        <fullName evidence="2">Beta-lactamase domain-containing protein</fullName>
    </submittedName>
</protein>
<dbReference type="SUPFAM" id="SSF56281">
    <property type="entry name" value="Metallo-hydrolase/oxidoreductase"/>
    <property type="match status" value="1"/>
</dbReference>
<dbReference type="AlphaFoldDB" id="A0A0C7P1K2"/>
<accession>A0A0C7P1K2</accession>
<dbReference type="InterPro" id="IPR001279">
    <property type="entry name" value="Metallo-B-lactamas"/>
</dbReference>
<dbReference type="Gene3D" id="3.60.15.10">
    <property type="entry name" value="Ribonuclease Z/Hydroxyacylglutathione hydrolase-like"/>
    <property type="match status" value="1"/>
</dbReference>
<dbReference type="InterPro" id="IPR036866">
    <property type="entry name" value="RibonucZ/Hydroxyglut_hydro"/>
</dbReference>
<dbReference type="PANTHER" id="PTHR43041">
    <property type="entry name" value="HYDROLASE, METALLO-BETA-LACTAMASE SUPERFAMILY"/>
    <property type="match status" value="1"/>
</dbReference>
<dbReference type="KEGG" id="dtn:DTL3_0538"/>
<evidence type="ECO:0000313" key="3">
    <source>
        <dbReference type="Proteomes" id="UP000032809"/>
    </source>
</evidence>
<dbReference type="CDD" id="cd07709">
    <property type="entry name" value="flavodiiron_proteins_MBL-fold"/>
    <property type="match status" value="1"/>
</dbReference>
<dbReference type="PATRIC" id="fig|1006576.9.peg.527"/>
<dbReference type="STRING" id="1006576.DTL3_0538"/>
<evidence type="ECO:0000313" key="2">
    <source>
        <dbReference type="EMBL" id="CEP77859.1"/>
    </source>
</evidence>
<dbReference type="OrthoDB" id="9768433at2"/>
<dbReference type="PANTHER" id="PTHR43041:SF1">
    <property type="entry name" value="METALLO-BETA-LACTAMASE DOMAIN-CONTAINING PROTEIN"/>
    <property type="match status" value="1"/>
</dbReference>
<dbReference type="SMART" id="SM00849">
    <property type="entry name" value="Lactamase_B"/>
    <property type="match status" value="1"/>
</dbReference>
<proteinExistence type="predicted"/>
<dbReference type="Pfam" id="PF19583">
    <property type="entry name" value="ODP"/>
    <property type="match status" value="1"/>
</dbReference>
<dbReference type="Proteomes" id="UP000032809">
    <property type="component" value="Chromosome I"/>
</dbReference>
<name>A0A0C7P1K2_DEFTU</name>
<evidence type="ECO:0000259" key="1">
    <source>
        <dbReference type="SMART" id="SM00849"/>
    </source>
</evidence>